<proteinExistence type="predicted"/>
<dbReference type="InterPro" id="IPR050055">
    <property type="entry name" value="EF-Tu_GTPase"/>
</dbReference>
<comment type="function">
    <text evidence="7">Translation factor necessary for the incorporation of selenocysteine into proteins. It probably replaces EF-Tu for the insertion of selenocysteine directed by the UGA codon. SelB binds GTP and GDP.</text>
</comment>
<dbReference type="PROSITE" id="PS51722">
    <property type="entry name" value="G_TR_2"/>
    <property type="match status" value="1"/>
</dbReference>
<comment type="subcellular location">
    <subcellularLocation>
        <location evidence="1">Cytoplasm</location>
    </subcellularLocation>
</comment>
<dbReference type="Proteomes" id="UP000681027">
    <property type="component" value="Unassembled WGS sequence"/>
</dbReference>
<name>A0ABS5NR24_9BACI</name>
<dbReference type="InterPro" id="IPR009000">
    <property type="entry name" value="Transl_B-barrel_sf"/>
</dbReference>
<organism evidence="10 11">
    <name type="scientific">Cytobacillus citreus</name>
    <dbReference type="NCBI Taxonomy" id="2833586"/>
    <lineage>
        <taxon>Bacteria</taxon>
        <taxon>Bacillati</taxon>
        <taxon>Bacillota</taxon>
        <taxon>Bacilli</taxon>
        <taxon>Bacillales</taxon>
        <taxon>Bacillaceae</taxon>
        <taxon>Cytobacillus</taxon>
    </lineage>
</organism>
<dbReference type="InterPro" id="IPR009001">
    <property type="entry name" value="Transl_elong_EF1A/Init_IF2_C"/>
</dbReference>
<protein>
    <recommendedName>
        <fullName evidence="2">Selenocysteine-specific elongation factor</fullName>
    </recommendedName>
    <alternativeName>
        <fullName evidence="8">SelB translation factor</fullName>
    </alternativeName>
</protein>
<dbReference type="NCBIfam" id="TIGR00231">
    <property type="entry name" value="small_GTP"/>
    <property type="match status" value="1"/>
</dbReference>
<dbReference type="SUPFAM" id="SSF46785">
    <property type="entry name" value="Winged helix' DNA-binding domain"/>
    <property type="match status" value="2"/>
</dbReference>
<dbReference type="SUPFAM" id="SSF50447">
    <property type="entry name" value="Translation proteins"/>
    <property type="match status" value="1"/>
</dbReference>
<keyword evidence="11" id="KW-1185">Reference proteome</keyword>
<evidence type="ECO:0000256" key="8">
    <source>
        <dbReference type="ARBA" id="ARBA00031615"/>
    </source>
</evidence>
<dbReference type="SUPFAM" id="SSF52540">
    <property type="entry name" value="P-loop containing nucleoside triphosphate hydrolases"/>
    <property type="match status" value="1"/>
</dbReference>
<keyword evidence="10" id="KW-0251">Elongation factor</keyword>
<dbReference type="PRINTS" id="PR00315">
    <property type="entry name" value="ELONGATNFCT"/>
</dbReference>
<dbReference type="CDD" id="cd03696">
    <property type="entry name" value="SelB_II"/>
    <property type="match status" value="1"/>
</dbReference>
<dbReference type="InterPro" id="IPR015191">
    <property type="entry name" value="SelB_WHD4"/>
</dbReference>
<dbReference type="PANTHER" id="PTHR43721">
    <property type="entry name" value="ELONGATION FACTOR TU-RELATED"/>
    <property type="match status" value="1"/>
</dbReference>
<dbReference type="InterPro" id="IPR036390">
    <property type="entry name" value="WH_DNA-bd_sf"/>
</dbReference>
<dbReference type="InterPro" id="IPR027417">
    <property type="entry name" value="P-loop_NTPase"/>
</dbReference>
<keyword evidence="6" id="KW-0342">GTP-binding</keyword>
<sequence>MRKRYFTIGMAGHIDHGKTTLTKALTNIDTDRLKEEKERQISIELGFAPLYEDNEVQISVVDVPGHERFIRQMIAGVAGIDLVVLVVAADEGVMPQTREHLHILELLGIESGIVAITKIDRVEDEFIDLVKEDIKEELKGTVFEKAPFILVDSIKNKGVDELKNRIIQFLKEQDTKDVRGAFRLPIDQVFTVKGQGTVIRGTVYEGSVEEGQSLMVLPKRLETRARQLQVHHQPAKSAFAGQRTAINLSSIAKEDLERGDVLVSSEHFIVTRTIDVVLKISGDLDYMVKQRMPIKCHIGTSEVMGRIVFFDRNELKEDNEEVLCQIRLEEEIVTKRGDRFILRRPSPQETIGGGWVIDPRGEKYKFGNKTVEDLEKKKEGTPKERVIAALVEAKSLSLSALMTRTSIDEQELLNCLSDKVFLKYGADEYSLLSIKEVIIEEIFDRLKDFHNANPMKQGLNKAELLQSMQSIYPKRLLDFVLDQGINEVIFDKKDQFVFLGDFSPHVPKNWKTRTENMLSELKMDELKVNFLDDYIKSAGIPNDLVPDLKRFLVEQGEIVPLDEQYFYHGDHFRSAVERLKSGTDSEFEVGEAKEILGLSRKYMIPFLERLDALGLTKRVENKRVWQK</sequence>
<keyword evidence="5" id="KW-0648">Protein biosynthesis</keyword>
<dbReference type="CDD" id="cd15491">
    <property type="entry name" value="selB_III"/>
    <property type="match status" value="1"/>
</dbReference>
<evidence type="ECO:0000256" key="2">
    <source>
        <dbReference type="ARBA" id="ARBA00015953"/>
    </source>
</evidence>
<dbReference type="InterPro" id="IPR015190">
    <property type="entry name" value="Elong_fac_SelB-wing-hlx_typ-2"/>
</dbReference>
<feature type="domain" description="Tr-type G" evidence="9">
    <location>
        <begin position="3"/>
        <end position="174"/>
    </location>
</feature>
<accession>A0ABS5NR24</accession>
<dbReference type="PANTHER" id="PTHR43721:SF22">
    <property type="entry name" value="ELONGATION FACTOR TU, MITOCHONDRIAL"/>
    <property type="match status" value="1"/>
</dbReference>
<keyword evidence="4" id="KW-0547">Nucleotide-binding</keyword>
<dbReference type="InterPro" id="IPR000795">
    <property type="entry name" value="T_Tr_GTP-bd_dom"/>
</dbReference>
<dbReference type="Gene3D" id="2.40.30.10">
    <property type="entry name" value="Translation factors"/>
    <property type="match status" value="1"/>
</dbReference>
<keyword evidence="3" id="KW-0963">Cytoplasm</keyword>
<dbReference type="Gene3D" id="1.10.10.10">
    <property type="entry name" value="Winged helix-like DNA-binding domain superfamily/Winged helix DNA-binding domain"/>
    <property type="match status" value="1"/>
</dbReference>
<dbReference type="Pfam" id="PF25461">
    <property type="entry name" value="Beta-barrel_SelB"/>
    <property type="match status" value="1"/>
</dbReference>
<evidence type="ECO:0000259" key="9">
    <source>
        <dbReference type="PROSITE" id="PS51722"/>
    </source>
</evidence>
<dbReference type="InterPro" id="IPR005225">
    <property type="entry name" value="Small_GTP-bd"/>
</dbReference>
<dbReference type="Pfam" id="PF00009">
    <property type="entry name" value="GTP_EFTU"/>
    <property type="match status" value="1"/>
</dbReference>
<dbReference type="RefSeq" id="WP_213100812.1">
    <property type="nucleotide sequence ID" value="NZ_JAGYPM010000001.1"/>
</dbReference>
<dbReference type="InterPro" id="IPR057335">
    <property type="entry name" value="Beta-barrel_SelB"/>
</dbReference>
<gene>
    <name evidence="10" type="primary">selB</name>
    <name evidence="10" type="ORF">KHA94_03910</name>
</gene>
<dbReference type="CDD" id="cd04171">
    <property type="entry name" value="SelB"/>
    <property type="match status" value="1"/>
</dbReference>
<evidence type="ECO:0000256" key="5">
    <source>
        <dbReference type="ARBA" id="ARBA00022917"/>
    </source>
</evidence>
<dbReference type="Pfam" id="PF09107">
    <property type="entry name" value="WHD_3rd_SelB"/>
    <property type="match status" value="1"/>
</dbReference>
<dbReference type="InterPro" id="IPR004535">
    <property type="entry name" value="Transl_elong_SelB"/>
</dbReference>
<evidence type="ECO:0000256" key="1">
    <source>
        <dbReference type="ARBA" id="ARBA00004496"/>
    </source>
</evidence>
<evidence type="ECO:0000313" key="11">
    <source>
        <dbReference type="Proteomes" id="UP000681027"/>
    </source>
</evidence>
<dbReference type="GO" id="GO:0003746">
    <property type="term" value="F:translation elongation factor activity"/>
    <property type="evidence" value="ECO:0007669"/>
    <property type="project" value="UniProtKB-KW"/>
</dbReference>
<dbReference type="SUPFAM" id="SSF50465">
    <property type="entry name" value="EF-Tu/eEF-1alpha/eIF2-gamma C-terminal domain"/>
    <property type="match status" value="1"/>
</dbReference>
<reference evidence="10 11" key="1">
    <citation type="submission" date="2021-05" db="EMBL/GenBank/DDBJ databases">
        <title>Novel Bacillus species.</title>
        <authorList>
            <person name="Liu G."/>
        </authorList>
    </citation>
    <scope>NUCLEOTIDE SEQUENCE [LARGE SCALE GENOMIC DNA]</scope>
    <source>
        <strain evidence="10 11">FJAT-49705</strain>
    </source>
</reference>
<evidence type="ECO:0000256" key="3">
    <source>
        <dbReference type="ARBA" id="ARBA00022490"/>
    </source>
</evidence>
<dbReference type="EMBL" id="JAGYPM010000001">
    <property type="protein sequence ID" value="MBS4189364.1"/>
    <property type="molecule type" value="Genomic_DNA"/>
</dbReference>
<comment type="caution">
    <text evidence="10">The sequence shown here is derived from an EMBL/GenBank/DDBJ whole genome shotgun (WGS) entry which is preliminary data.</text>
</comment>
<dbReference type="Pfam" id="PF03144">
    <property type="entry name" value="GTP_EFTU_D2"/>
    <property type="match status" value="1"/>
</dbReference>
<dbReference type="InterPro" id="IPR004161">
    <property type="entry name" value="EFTu-like_2"/>
</dbReference>
<evidence type="ECO:0000256" key="7">
    <source>
        <dbReference type="ARBA" id="ARBA00025526"/>
    </source>
</evidence>
<dbReference type="Gene3D" id="1.10.10.2770">
    <property type="match status" value="1"/>
</dbReference>
<dbReference type="Pfam" id="PF09106">
    <property type="entry name" value="WHD_2nd_SelB"/>
    <property type="match status" value="1"/>
</dbReference>
<dbReference type="InterPro" id="IPR036388">
    <property type="entry name" value="WH-like_DNA-bd_sf"/>
</dbReference>
<evidence type="ECO:0000256" key="6">
    <source>
        <dbReference type="ARBA" id="ARBA00023134"/>
    </source>
</evidence>
<evidence type="ECO:0000313" key="10">
    <source>
        <dbReference type="EMBL" id="MBS4189364.1"/>
    </source>
</evidence>
<dbReference type="NCBIfam" id="TIGR00475">
    <property type="entry name" value="selB"/>
    <property type="match status" value="1"/>
</dbReference>
<dbReference type="Gene3D" id="3.40.50.300">
    <property type="entry name" value="P-loop containing nucleotide triphosphate hydrolases"/>
    <property type="match status" value="1"/>
</dbReference>
<evidence type="ECO:0000256" key="4">
    <source>
        <dbReference type="ARBA" id="ARBA00022741"/>
    </source>
</evidence>